<evidence type="ECO:0000259" key="6">
    <source>
        <dbReference type="PROSITE" id="PS50206"/>
    </source>
</evidence>
<dbReference type="GO" id="GO:0005802">
    <property type="term" value="C:trans-Golgi network"/>
    <property type="evidence" value="ECO:0007669"/>
    <property type="project" value="TreeGrafter"/>
</dbReference>
<dbReference type="Pfam" id="PF19430">
    <property type="entry name" value="TBC1D23_C"/>
    <property type="match status" value="1"/>
</dbReference>
<evidence type="ECO:0000256" key="3">
    <source>
        <dbReference type="ARBA" id="ARBA00022473"/>
    </source>
</evidence>
<dbReference type="InterPro" id="IPR036873">
    <property type="entry name" value="Rhodanese-like_dom_sf"/>
</dbReference>
<dbReference type="EMBL" id="IACT01003339">
    <property type="protein sequence ID" value="LAC22587.1"/>
    <property type="molecule type" value="mRNA"/>
</dbReference>
<dbReference type="Pfam" id="PF00581">
    <property type="entry name" value="Rhodanese"/>
    <property type="match status" value="1"/>
</dbReference>
<dbReference type="InterPro" id="IPR045799">
    <property type="entry name" value="TBC1D23_C"/>
</dbReference>
<dbReference type="PROSITE" id="PS50086">
    <property type="entry name" value="TBC_RABGAP"/>
    <property type="match status" value="1"/>
</dbReference>
<dbReference type="InterPro" id="IPR039755">
    <property type="entry name" value="TBC1D23"/>
</dbReference>
<evidence type="ECO:0000256" key="2">
    <source>
        <dbReference type="ARBA" id="ARBA00014207"/>
    </source>
</evidence>
<feature type="domain" description="Rab-GAP TBC" evidence="5">
    <location>
        <begin position="35"/>
        <end position="216"/>
    </location>
</feature>
<dbReference type="SUPFAM" id="SSF47923">
    <property type="entry name" value="Ypt/Rab-GAP domain of gyp1p"/>
    <property type="match status" value="1"/>
</dbReference>
<sequence>MSLEDEESTWLLALEAALHDGCDVDTLLSITRGRTLLDEHRAQVWYQCLGGGSKISNFSEFDEVFDLPEQSIIRADCQAIVSKLGNAEEDKVSIVCDVESVVSHYCKSRHLQYSSSRQWPDLLTPLLAAKLPPNRLYDSFEEILEKYIPRESSPGSAIYHLLRLLLLYHDPQLSNYIDSLKVTPEQFAGPWVRSLFACVCSLDATTALWDAYFQERDPFFVLFLTLVILINARDQILSERSGSAVVAFISSLPSALTPTDAPDFCSLARYYAIRTPNTFRREYLSSIFGSVYLSGGSNDDSSNQVTGGLPVQQALCLPVAADELLQSTAIAQYPPEHSQIGFFVVDCRPAEQYNSGHLPNAFHLDSTLMLEAVSSFNTALQGLFIVQREAVQADTPGCGPHLCLVGGGRDEEDQLLHMVAAAMLQQHTAYVSLARGGFRAVHKLLEQDVESELAEHNRESCRVCCSDSPSQDNKEQQQTTITVPAATVSAASAVAATTNVDQQPQDNNIFNKFSSISSVFKTKSADFKERLVDYITNPTGSEVLGAAVIARHASPEDTGDLYRGAQDIFTIGEDDAASKSGSGAVERVLLAEFLKRPSTVTAFSCHQVRENGYMYPSYLVLTERGIVLVRCVEGKEKYGDIVATRSLTSIMKITSKKKHPDLITFKYGTTKADGDTVITDMDRFVIPNASRATQAVKELILQQSENTTSTSAATPQ</sequence>
<dbReference type="PANTHER" id="PTHR13297:SF5">
    <property type="entry name" value="TBC1 DOMAIN FAMILY MEMBER 23"/>
    <property type="match status" value="1"/>
</dbReference>
<evidence type="ECO:0000256" key="1">
    <source>
        <dbReference type="ARBA" id="ARBA00004601"/>
    </source>
</evidence>
<dbReference type="GO" id="GO:0042147">
    <property type="term" value="P:retrograde transport, endosome to Golgi"/>
    <property type="evidence" value="ECO:0007669"/>
    <property type="project" value="InterPro"/>
</dbReference>
<proteinExistence type="evidence at transcript level"/>
<evidence type="ECO:0000256" key="4">
    <source>
        <dbReference type="ARBA" id="ARBA00023034"/>
    </source>
</evidence>
<reference evidence="8" key="1">
    <citation type="submission" date="2017-11" db="EMBL/GenBank/DDBJ databases">
        <title>The sensing device of the deep-sea amphipod.</title>
        <authorList>
            <person name="Kobayashi H."/>
            <person name="Nagahama T."/>
            <person name="Arai W."/>
            <person name="Sasagawa Y."/>
            <person name="Umeda M."/>
            <person name="Hayashi T."/>
            <person name="Nikaido I."/>
            <person name="Watanabe H."/>
            <person name="Oguri K."/>
            <person name="Kitazato H."/>
            <person name="Fujioka K."/>
            <person name="Kido Y."/>
            <person name="Takami H."/>
        </authorList>
    </citation>
    <scope>NUCLEOTIDE SEQUENCE</scope>
    <source>
        <tissue evidence="8">Whole body</tissue>
    </source>
</reference>
<evidence type="ECO:0000313" key="8">
    <source>
        <dbReference type="EMBL" id="LAC22587.1"/>
    </source>
</evidence>
<reference evidence="7" key="2">
    <citation type="journal article" date="2018" name="Biosci. Biotechnol. Biochem.">
        <title>Polysaccharide hydrolase of the hadal zone amphipods Hirondellea gigas.</title>
        <authorList>
            <person name="Kobayashi H."/>
            <person name="Nagahama T."/>
            <person name="Arai W."/>
            <person name="Sasagawa Y."/>
            <person name="Umeda M."/>
            <person name="Hayashi T."/>
            <person name="Nikaido I."/>
            <person name="Watanabe H."/>
            <person name="Oguri K."/>
            <person name="Kitazato H."/>
            <person name="Fujioka K."/>
            <person name="Kido Y."/>
            <person name="Takami H."/>
        </authorList>
    </citation>
    <scope>NUCLEOTIDE SEQUENCE</scope>
    <source>
        <tissue evidence="7">Whole body</tissue>
    </source>
</reference>
<keyword evidence="3" id="KW-0217">Developmental protein</keyword>
<protein>
    <recommendedName>
        <fullName evidence="2">TBC1 domain family member 23</fullName>
    </recommendedName>
</protein>
<dbReference type="InterPro" id="IPR000195">
    <property type="entry name" value="Rab-GAP-TBC_dom"/>
</dbReference>
<dbReference type="CDD" id="cd20788">
    <property type="entry name" value="TBC1D23_C-like"/>
    <property type="match status" value="1"/>
</dbReference>
<dbReference type="GO" id="GO:0005829">
    <property type="term" value="C:cytosol"/>
    <property type="evidence" value="ECO:0007669"/>
    <property type="project" value="GOC"/>
</dbReference>
<keyword evidence="4" id="KW-0333">Golgi apparatus</keyword>
<feature type="domain" description="Rhodanese" evidence="6">
    <location>
        <begin position="338"/>
        <end position="365"/>
    </location>
</feature>
<comment type="subcellular location">
    <subcellularLocation>
        <location evidence="1">Golgi apparatus</location>
        <location evidence="1">trans-Golgi network</location>
    </subcellularLocation>
</comment>
<dbReference type="GO" id="GO:0099041">
    <property type="term" value="P:vesicle tethering to Golgi"/>
    <property type="evidence" value="ECO:0007669"/>
    <property type="project" value="TreeGrafter"/>
</dbReference>
<dbReference type="SUPFAM" id="SSF52821">
    <property type="entry name" value="Rhodanese/Cell cycle control phosphatase"/>
    <property type="match status" value="1"/>
</dbReference>
<dbReference type="PROSITE" id="PS50206">
    <property type="entry name" value="RHODANESE_3"/>
    <property type="match status" value="1"/>
</dbReference>
<evidence type="ECO:0000259" key="5">
    <source>
        <dbReference type="PROSITE" id="PS50086"/>
    </source>
</evidence>
<dbReference type="InterPro" id="IPR035969">
    <property type="entry name" value="Rab-GAP_TBC_sf"/>
</dbReference>
<dbReference type="EMBL" id="IACF01003458">
    <property type="protein sequence ID" value="LAB69074.1"/>
    <property type="molecule type" value="mRNA"/>
</dbReference>
<dbReference type="AlphaFoldDB" id="A0A2P2I4W6"/>
<evidence type="ECO:0000313" key="7">
    <source>
        <dbReference type="EMBL" id="LAB69074.1"/>
    </source>
</evidence>
<organism evidence="7">
    <name type="scientific">Hirondellea gigas</name>
    <dbReference type="NCBI Taxonomy" id="1518452"/>
    <lineage>
        <taxon>Eukaryota</taxon>
        <taxon>Metazoa</taxon>
        <taxon>Ecdysozoa</taxon>
        <taxon>Arthropoda</taxon>
        <taxon>Crustacea</taxon>
        <taxon>Multicrustacea</taxon>
        <taxon>Malacostraca</taxon>
        <taxon>Eumalacostraca</taxon>
        <taxon>Peracarida</taxon>
        <taxon>Amphipoda</taxon>
        <taxon>Amphilochidea</taxon>
        <taxon>Lysianassida</taxon>
        <taxon>Lysianassidira</taxon>
        <taxon>Lysianassoidea</taxon>
        <taxon>Lysianassidae</taxon>
        <taxon>Hirondellea</taxon>
    </lineage>
</organism>
<name>A0A2P2I4W6_9CRUS</name>
<dbReference type="Gene3D" id="3.40.250.10">
    <property type="entry name" value="Rhodanese-like domain"/>
    <property type="match status" value="1"/>
</dbReference>
<dbReference type="Pfam" id="PF00566">
    <property type="entry name" value="RabGAP-TBC"/>
    <property type="match status" value="1"/>
</dbReference>
<dbReference type="InterPro" id="IPR001763">
    <property type="entry name" value="Rhodanese-like_dom"/>
</dbReference>
<accession>A0A2P2I4W6</accession>
<dbReference type="SMART" id="SM00164">
    <property type="entry name" value="TBC"/>
    <property type="match status" value="1"/>
</dbReference>
<dbReference type="Gene3D" id="1.10.472.80">
    <property type="entry name" value="Ypt/Rab-GAP domain of gyp1p, domain 3"/>
    <property type="match status" value="1"/>
</dbReference>
<dbReference type="PANTHER" id="PTHR13297">
    <property type="entry name" value="TBC1 DOMAIN FAMILY MEMBER 23-RELATED"/>
    <property type="match status" value="1"/>
</dbReference>